<evidence type="ECO:0000256" key="1">
    <source>
        <dbReference type="ARBA" id="ARBA00000971"/>
    </source>
</evidence>
<dbReference type="InterPro" id="IPR046357">
    <property type="entry name" value="PPIase_dom_sf"/>
</dbReference>
<dbReference type="EC" id="5.2.1.8" evidence="3"/>
<keyword evidence="11" id="KW-1185">Reference proteome</keyword>
<dbReference type="GO" id="GO:0003755">
    <property type="term" value="F:peptidyl-prolyl cis-trans isomerase activity"/>
    <property type="evidence" value="ECO:0007669"/>
    <property type="project" value="UniProtKB-KW"/>
</dbReference>
<evidence type="ECO:0000256" key="5">
    <source>
        <dbReference type="ARBA" id="ARBA00023110"/>
    </source>
</evidence>
<dbReference type="PANTHER" id="PTHR47245:SF2">
    <property type="entry name" value="PEPTIDYL-PROLYL CIS-TRANS ISOMERASE HP_0175-RELATED"/>
    <property type="match status" value="1"/>
</dbReference>
<organism evidence="10 11">
    <name type="scientific">Maricaulis maris (strain MCS10)</name>
    <name type="common">Caulobacter maris</name>
    <dbReference type="NCBI Taxonomy" id="394221"/>
    <lineage>
        <taxon>Bacteria</taxon>
        <taxon>Pseudomonadati</taxon>
        <taxon>Pseudomonadota</taxon>
        <taxon>Alphaproteobacteria</taxon>
        <taxon>Maricaulales</taxon>
        <taxon>Maricaulaceae</taxon>
        <taxon>Maricaulis</taxon>
    </lineage>
</organism>
<dbReference type="HOGENOM" id="CLU_034646_9_1_5"/>
<evidence type="ECO:0000313" key="11">
    <source>
        <dbReference type="Proteomes" id="UP000001964"/>
    </source>
</evidence>
<sequence>MTTSTLISKPAEAVIPVIVNGVEITAEAIAAEAQHHPAKRPEVAWQAAARALAIREALLQRARALDLVAEPLTDAEGRPEAPDDSLIRVMLDVEVKTPEPDEASCRRYYDNNREKLRAPDLYEPAHILLQADRRDAPAFERALAEARTLLETLSEKPDLFARMARDRSDCVSATEGGRLGQVMRGQTTPAFEAVLAQMQAGAIHPEPVETPYGVHIIRLDHAVRGNIPEFAQARPLVEEFLRDASWRRAVSQFVSLVIGDAEVSGVDLKGAQSPLVQ</sequence>
<comment type="catalytic activity">
    <reaction evidence="1">
        <text>[protein]-peptidylproline (omega=180) = [protein]-peptidylproline (omega=0)</text>
        <dbReference type="Rhea" id="RHEA:16237"/>
        <dbReference type="Rhea" id="RHEA-COMP:10747"/>
        <dbReference type="Rhea" id="RHEA-COMP:10748"/>
        <dbReference type="ChEBI" id="CHEBI:83833"/>
        <dbReference type="ChEBI" id="CHEBI:83834"/>
        <dbReference type="EC" id="5.2.1.8"/>
    </reaction>
</comment>
<keyword evidence="8 10" id="KW-0413">Isomerase</keyword>
<comment type="similarity">
    <text evidence="2">Belongs to the PpiC/parvulin rotamase family.</text>
</comment>
<dbReference type="InterPro" id="IPR050245">
    <property type="entry name" value="PrsA_foldase"/>
</dbReference>
<dbReference type="AlphaFoldDB" id="Q0AL55"/>
<dbReference type="Proteomes" id="UP000001964">
    <property type="component" value="Chromosome"/>
</dbReference>
<keyword evidence="5 8" id="KW-0697">Rotamase</keyword>
<dbReference type="RefSeq" id="WP_011644632.1">
    <property type="nucleotide sequence ID" value="NC_008347.1"/>
</dbReference>
<dbReference type="InterPro" id="IPR000297">
    <property type="entry name" value="PPIase_PpiC"/>
</dbReference>
<dbReference type="Gene3D" id="3.10.50.40">
    <property type="match status" value="1"/>
</dbReference>
<evidence type="ECO:0000256" key="8">
    <source>
        <dbReference type="PROSITE-ProRule" id="PRU00278"/>
    </source>
</evidence>
<feature type="domain" description="PpiC" evidence="9">
    <location>
        <begin position="119"/>
        <end position="221"/>
    </location>
</feature>
<dbReference type="PROSITE" id="PS50198">
    <property type="entry name" value="PPIC_PPIASE_2"/>
    <property type="match status" value="1"/>
</dbReference>
<dbReference type="STRING" id="394221.Mmar10_2702"/>
<dbReference type="SUPFAM" id="SSF54534">
    <property type="entry name" value="FKBP-like"/>
    <property type="match status" value="1"/>
</dbReference>
<dbReference type="EMBL" id="CP000449">
    <property type="protein sequence ID" value="ABI66988.1"/>
    <property type="molecule type" value="Genomic_DNA"/>
</dbReference>
<dbReference type="Pfam" id="PF00639">
    <property type="entry name" value="Rotamase"/>
    <property type="match status" value="1"/>
</dbReference>
<accession>Q0AL55</accession>
<gene>
    <name evidence="10" type="ordered locus">Mmar10_2702</name>
</gene>
<evidence type="ECO:0000256" key="3">
    <source>
        <dbReference type="ARBA" id="ARBA00013194"/>
    </source>
</evidence>
<dbReference type="eggNOG" id="COG0760">
    <property type="taxonomic scope" value="Bacteria"/>
</dbReference>
<proteinExistence type="inferred from homology"/>
<dbReference type="KEGG" id="mmr:Mmar10_2702"/>
<reference evidence="10 11" key="1">
    <citation type="submission" date="2006-08" db="EMBL/GenBank/DDBJ databases">
        <title>Complete sequence of Maricaulis maris MCS10.</title>
        <authorList>
            <consortium name="US DOE Joint Genome Institute"/>
            <person name="Copeland A."/>
            <person name="Lucas S."/>
            <person name="Lapidus A."/>
            <person name="Barry K."/>
            <person name="Detter J.C."/>
            <person name="Glavina del Rio T."/>
            <person name="Hammon N."/>
            <person name="Israni S."/>
            <person name="Dalin E."/>
            <person name="Tice H."/>
            <person name="Pitluck S."/>
            <person name="Saunders E."/>
            <person name="Brettin T."/>
            <person name="Bruce D."/>
            <person name="Han C."/>
            <person name="Tapia R."/>
            <person name="Gilna P."/>
            <person name="Schmutz J."/>
            <person name="Larimer F."/>
            <person name="Land M."/>
            <person name="Hauser L."/>
            <person name="Kyrpides N."/>
            <person name="Mikhailova N."/>
            <person name="Viollier P."/>
            <person name="Stephens C."/>
            <person name="Richardson P."/>
        </authorList>
    </citation>
    <scope>NUCLEOTIDE SEQUENCE [LARGE SCALE GENOMIC DNA]</scope>
    <source>
        <strain evidence="10 11">MCS10</strain>
    </source>
</reference>
<evidence type="ECO:0000256" key="7">
    <source>
        <dbReference type="ARBA" id="ARBA00031484"/>
    </source>
</evidence>
<name>Q0AL55_MARMM</name>
<evidence type="ECO:0000259" key="9">
    <source>
        <dbReference type="PROSITE" id="PS50198"/>
    </source>
</evidence>
<evidence type="ECO:0000256" key="2">
    <source>
        <dbReference type="ARBA" id="ARBA00007656"/>
    </source>
</evidence>
<dbReference type="PANTHER" id="PTHR47245">
    <property type="entry name" value="PEPTIDYLPROLYL ISOMERASE"/>
    <property type="match status" value="1"/>
</dbReference>
<evidence type="ECO:0000256" key="4">
    <source>
        <dbReference type="ARBA" id="ARBA00018370"/>
    </source>
</evidence>
<evidence type="ECO:0000256" key="6">
    <source>
        <dbReference type="ARBA" id="ARBA00030642"/>
    </source>
</evidence>
<protein>
    <recommendedName>
        <fullName evidence="4">Parvulin-like PPIase</fullName>
        <ecNumber evidence="3">5.2.1.8</ecNumber>
    </recommendedName>
    <alternativeName>
        <fullName evidence="6">Peptidyl-prolyl cis-trans isomerase plp</fullName>
    </alternativeName>
    <alternativeName>
        <fullName evidence="7">Rotamase plp</fullName>
    </alternativeName>
</protein>
<evidence type="ECO:0000313" key="10">
    <source>
        <dbReference type="EMBL" id="ABI66988.1"/>
    </source>
</evidence>
<dbReference type="OrthoDB" id="196786at2"/>